<organism evidence="1 2">
    <name type="scientific">Marinobacterium weihaiense</name>
    <dbReference type="NCBI Taxonomy" id="2851016"/>
    <lineage>
        <taxon>Bacteria</taxon>
        <taxon>Pseudomonadati</taxon>
        <taxon>Pseudomonadota</taxon>
        <taxon>Gammaproteobacteria</taxon>
        <taxon>Oceanospirillales</taxon>
        <taxon>Oceanospirillaceae</taxon>
        <taxon>Marinobacterium</taxon>
    </lineage>
</organism>
<dbReference type="PIRSF" id="PIRSF037225">
    <property type="entry name" value="UCP037225"/>
    <property type="match status" value="1"/>
</dbReference>
<dbReference type="Pfam" id="PF14255">
    <property type="entry name" value="Zn_ribbon_21"/>
    <property type="match status" value="1"/>
</dbReference>
<dbReference type="EMBL" id="JAHQZT010000012">
    <property type="protein sequence ID" value="MBV0933823.1"/>
    <property type="molecule type" value="Genomic_DNA"/>
</dbReference>
<accession>A0ABS6MBZ4</accession>
<gene>
    <name evidence="1" type="ORF">KTN04_10770</name>
</gene>
<proteinExistence type="predicted"/>
<comment type="caution">
    <text evidence="1">The sequence shown here is derived from an EMBL/GenBank/DDBJ whole genome shotgun (WGS) entry which is preliminary data.</text>
</comment>
<dbReference type="Proteomes" id="UP000755551">
    <property type="component" value="Unassembled WGS sequence"/>
</dbReference>
<dbReference type="InterPro" id="IPR017143">
    <property type="entry name" value="UCP037225"/>
</dbReference>
<reference evidence="1 2" key="1">
    <citation type="submission" date="2021-06" db="EMBL/GenBank/DDBJ databases">
        <title>Bacterium isolated from marine sediment.</title>
        <authorList>
            <person name="Zhu K.-L."/>
            <person name="Du Z.-J."/>
            <person name="Liang Q.-Y."/>
        </authorList>
    </citation>
    <scope>NUCLEOTIDE SEQUENCE [LARGE SCALE GENOMIC DNA]</scope>
    <source>
        <strain evidence="1 2">A346</strain>
    </source>
</reference>
<protein>
    <submittedName>
        <fullName evidence="1">CPXCG motif-containing cysteine-rich protein</fullName>
    </submittedName>
</protein>
<sequence>MNPLEVVDVMCPWCSEPISLTVDVTESEQEYSEDCTVCCSPMTVRVAVGVEGAPDVNVEREGG</sequence>
<keyword evidence="2" id="KW-1185">Reference proteome</keyword>
<evidence type="ECO:0000313" key="1">
    <source>
        <dbReference type="EMBL" id="MBV0933823.1"/>
    </source>
</evidence>
<dbReference type="InterPro" id="IPR025990">
    <property type="entry name" value="zinc_ribbon_bacterial"/>
</dbReference>
<name>A0ABS6MBZ4_9GAMM</name>
<evidence type="ECO:0000313" key="2">
    <source>
        <dbReference type="Proteomes" id="UP000755551"/>
    </source>
</evidence>